<gene>
    <name evidence="2" type="ORF">mc_781</name>
</gene>
<dbReference type="Proteomes" id="UP000289600">
    <property type="component" value="Segment"/>
</dbReference>
<evidence type="ECO:0000313" key="2">
    <source>
        <dbReference type="EMBL" id="AVL95168.1"/>
    </source>
</evidence>
<reference evidence="3" key="1">
    <citation type="submission" date="2018-01" db="EMBL/GenBank/DDBJ databases">
        <title>Testimony of 'menage a trois' revealed by the proteome of Megavirus virophage.</title>
        <authorList>
            <person name="Jeudy S."/>
            <person name="Bertaux L."/>
            <person name="Alempic J.-M."/>
            <person name="Lartigue A."/>
            <person name="Legendre M."/>
            <person name="Philippe N."/>
            <person name="Beucher L."/>
            <person name="Biondi E."/>
            <person name="Juul S."/>
            <person name="Turner D."/>
            <person name="Coute Y."/>
            <person name="Claverie J.-M."/>
            <person name="Abergel C."/>
        </authorList>
    </citation>
    <scope>NUCLEOTIDE SEQUENCE [LARGE SCALE GENOMIC DNA]</scope>
</reference>
<organism evidence="2 3">
    <name type="scientific">Moumouvirus australiensis</name>
    <dbReference type="NCBI Taxonomy" id="2109587"/>
    <lineage>
        <taxon>Viruses</taxon>
        <taxon>Varidnaviria</taxon>
        <taxon>Bamfordvirae</taxon>
        <taxon>Nucleocytoviricota</taxon>
        <taxon>Megaviricetes</taxon>
        <taxon>Imitervirales</taxon>
        <taxon>Mimiviridae</taxon>
        <taxon>Megamimivirinae</taxon>
        <taxon>Moumouvirus</taxon>
        <taxon>Moumouvirus australiense</taxon>
    </lineage>
</organism>
<dbReference type="Pfam" id="PF19165">
    <property type="entry name" value="DUF5847"/>
    <property type="match status" value="1"/>
</dbReference>
<evidence type="ECO:0000313" key="3">
    <source>
        <dbReference type="Proteomes" id="UP000289600"/>
    </source>
</evidence>
<comment type="similarity">
    <text evidence="1">Belongs to the mimivirus R160 family.</text>
</comment>
<name>A0A2P1EMR7_9VIRU</name>
<proteinExistence type="inferred from homology"/>
<accession>A0A2P1EMR7</accession>
<dbReference type="InterPro" id="IPR043885">
    <property type="entry name" value="DUF5847"/>
</dbReference>
<sequence length="423" mass="49990">MNLSKSIKQVNGPINVVRLEGKVNDVRKVIYVFLDFHYGISRQTECENIYSKDIQLYLAENFGNLTKSDKIYDFFLEIKPGWLRDQNYGDNYRSNDNSKDIYIREVVKLFRKIFNYDPTKDLVYISDKMQNVRLHYMDIRDYTQINFQDKLADAEYYVSNMWNDQRINISEMKNILNIVAEFKTFCKNIINILSKIENNKFEVIKQSTIGTNNKNNLTSQQKNQKTNNDLQYFLNKIFNTYQNQNVRSKMLTQRDILVEYLNSLLTDCNNLTRNYNKILDTYQSSIGKIIKRDILNYYEYGLPAETTREMITTIYNDISRLKDKSGKIFTRFMDLFFLRRFLDKNYITNAVAYTGAYHSLNYIEILLKDFGFKITHKSYSSVSDTKELNDVILKRLPGSLGELFYPGVSIQCSDLTNFPDKFL</sequence>
<evidence type="ECO:0000256" key="1">
    <source>
        <dbReference type="ARBA" id="ARBA00023598"/>
    </source>
</evidence>
<keyword evidence="3" id="KW-1185">Reference proteome</keyword>
<dbReference type="EMBL" id="MG807320">
    <property type="protein sequence ID" value="AVL95168.1"/>
    <property type="molecule type" value="Genomic_DNA"/>
</dbReference>
<protein>
    <submittedName>
        <fullName evidence="2">Uncharacterized protein</fullName>
    </submittedName>
</protein>